<dbReference type="AlphaFoldDB" id="A0A9X4XBG9"/>
<reference evidence="1 2" key="1">
    <citation type="journal article" date="2019" name="Nat. Med.">
        <title>A library of human gut bacterial isolates paired with longitudinal multiomics data enables mechanistic microbiome research.</title>
        <authorList>
            <person name="Poyet M."/>
            <person name="Groussin M."/>
            <person name="Gibbons S.M."/>
            <person name="Avila-Pacheco J."/>
            <person name="Jiang X."/>
            <person name="Kearney S.M."/>
            <person name="Perrotta A.R."/>
            <person name="Berdy B."/>
            <person name="Zhao S."/>
            <person name="Lieberman T.D."/>
            <person name="Swanson P.K."/>
            <person name="Smith M."/>
            <person name="Roesemann S."/>
            <person name="Alexander J.E."/>
            <person name="Rich S.A."/>
            <person name="Livny J."/>
            <person name="Vlamakis H."/>
            <person name="Clish C."/>
            <person name="Bullock K."/>
            <person name="Deik A."/>
            <person name="Scott J."/>
            <person name="Pierce K.A."/>
            <person name="Xavier R.J."/>
            <person name="Alm E.J."/>
        </authorList>
    </citation>
    <scope>NUCLEOTIDE SEQUENCE [LARGE SCALE GENOMIC DNA]</scope>
    <source>
        <strain evidence="1 2">BIOML-A198</strain>
    </source>
</reference>
<dbReference type="RefSeq" id="WP_006785418.1">
    <property type="nucleotide sequence ID" value="NZ_JAMQUV010000021.1"/>
</dbReference>
<evidence type="ECO:0000313" key="1">
    <source>
        <dbReference type="EMBL" id="MTK20344.1"/>
    </source>
</evidence>
<evidence type="ECO:0008006" key="3">
    <source>
        <dbReference type="Google" id="ProtNLM"/>
    </source>
</evidence>
<sequence>MKSKNRWLKRFVLLIIVLIISGFLLLFSYVMGHEKSLMNYQSSLSKLPEVEQVLEISEYQGIDAYYVAKVLLTNETEQYYFIKDNVVVYQVEINKILSTDAIVNKALSLTGSGKVKHYYLGFLDENPIYEVLVTTSEGEEYVILNALDGELISHFIID</sequence>
<protein>
    <recommendedName>
        <fullName evidence="3">DUF5590 domain-containing protein</fullName>
    </recommendedName>
</protein>
<accession>A0A9X4XBG9</accession>
<organism evidence="1 2">
    <name type="scientific">Turicibacter sanguinis</name>
    <dbReference type="NCBI Taxonomy" id="154288"/>
    <lineage>
        <taxon>Bacteria</taxon>
        <taxon>Bacillati</taxon>
        <taxon>Bacillota</taxon>
        <taxon>Erysipelotrichia</taxon>
        <taxon>Erysipelotrichales</taxon>
        <taxon>Turicibacteraceae</taxon>
        <taxon>Turicibacter</taxon>
    </lineage>
</organism>
<proteinExistence type="predicted"/>
<dbReference type="EMBL" id="WMQE01000004">
    <property type="protein sequence ID" value="MTK20344.1"/>
    <property type="molecule type" value="Genomic_DNA"/>
</dbReference>
<name>A0A9X4XBG9_9FIRM</name>
<dbReference type="Proteomes" id="UP000487649">
    <property type="component" value="Unassembled WGS sequence"/>
</dbReference>
<comment type="caution">
    <text evidence="1">The sequence shown here is derived from an EMBL/GenBank/DDBJ whole genome shotgun (WGS) entry which is preliminary data.</text>
</comment>
<evidence type="ECO:0000313" key="2">
    <source>
        <dbReference type="Proteomes" id="UP000487649"/>
    </source>
</evidence>
<gene>
    <name evidence="1" type="ORF">GMA92_02675</name>
</gene>